<dbReference type="OrthoDB" id="6759120at2"/>
<keyword evidence="2" id="KW-0813">Transport</keyword>
<dbReference type="Proteomes" id="UP000250299">
    <property type="component" value="Chromosome"/>
</dbReference>
<reference evidence="5 6" key="1">
    <citation type="submission" date="2018-05" db="EMBL/GenBank/DDBJ databases">
        <title>Whole genome sequence of Pseudomonas putida JBC17.</title>
        <authorList>
            <person name="Lee Y.H."/>
            <person name="David K."/>
        </authorList>
    </citation>
    <scope>NUCLEOTIDE SEQUENCE [LARGE SCALE GENOMIC DNA]</scope>
    <source>
        <strain evidence="5 6">JBC17</strain>
    </source>
</reference>
<keyword evidence="3 4" id="KW-0732">Signal</keyword>
<proteinExistence type="inferred from homology"/>
<dbReference type="RefSeq" id="WP_110967804.1">
    <property type="nucleotide sequence ID" value="NZ_CP029693.1"/>
</dbReference>
<evidence type="ECO:0000256" key="2">
    <source>
        <dbReference type="ARBA" id="ARBA00022448"/>
    </source>
</evidence>
<evidence type="ECO:0000313" key="5">
    <source>
        <dbReference type="EMBL" id="AWY44286.1"/>
    </source>
</evidence>
<protein>
    <submittedName>
        <fullName evidence="5">Outer membrane porin, OprD family</fullName>
    </submittedName>
</protein>
<feature type="signal peptide" evidence="4">
    <location>
        <begin position="1"/>
        <end position="23"/>
    </location>
</feature>
<dbReference type="PANTHER" id="PTHR34596">
    <property type="entry name" value="CHITOPORIN"/>
    <property type="match status" value="1"/>
</dbReference>
<dbReference type="InterPro" id="IPR005318">
    <property type="entry name" value="OM_porin_bac"/>
</dbReference>
<dbReference type="PANTHER" id="PTHR34596:SF2">
    <property type="entry name" value="CHITOPORIN"/>
    <property type="match status" value="1"/>
</dbReference>
<name>A0A2Z4RTC2_PSEPU</name>
<sequence>MQMMKWNLVALSVAASLSPLAMAASQDDSKGFVDDSTLSILTRLQYMNRDFKHGYSNPTNGGRSGYRQDTGLAERINYSSGFTQGTVGVGVDAYATGTVNLDGGKGRAGSDMFQVNNDGSEAKTQSAAGGAVKFRVSDTVAKYGNQVVVNPVFSMSDSRLIPEISTGTLVTSKEIKGLELNAGHFTALRTQTGQFNDSAGLDAADFVSATYKFSPDLVAGVAASDVEDNFKKKYLNLNYNLPLVEGQALNFDLNAYHTKSQGQELSGKVDNNLWSLATAYSLGAHRFTVAYQRSSGDTPYAYGVDGGDAVYVANSIQMSDFDGAQERSWQGRYDLNMAGYGVPGLSFMTRYVYGDNIRTTEGPEGRERELNVEVRYVVQDGAAKDLSMRLRVAYFRANDAYIQAANNNDIGPGNDDIRLIFNYPLNIL</sequence>
<accession>A0A2Z4RTC2</accession>
<gene>
    <name evidence="5" type="ORF">DKY63_32020</name>
</gene>
<dbReference type="AlphaFoldDB" id="A0A2Z4RTC2"/>
<dbReference type="EMBL" id="CP029693">
    <property type="protein sequence ID" value="AWY44286.1"/>
    <property type="molecule type" value="Genomic_DNA"/>
</dbReference>
<dbReference type="Gene3D" id="2.40.160.10">
    <property type="entry name" value="Porin"/>
    <property type="match status" value="1"/>
</dbReference>
<evidence type="ECO:0000256" key="4">
    <source>
        <dbReference type="SAM" id="SignalP"/>
    </source>
</evidence>
<evidence type="ECO:0000256" key="1">
    <source>
        <dbReference type="ARBA" id="ARBA00009075"/>
    </source>
</evidence>
<evidence type="ECO:0000256" key="3">
    <source>
        <dbReference type="ARBA" id="ARBA00022729"/>
    </source>
</evidence>
<dbReference type="InterPro" id="IPR023614">
    <property type="entry name" value="Porin_dom_sf"/>
</dbReference>
<evidence type="ECO:0000313" key="6">
    <source>
        <dbReference type="Proteomes" id="UP000250299"/>
    </source>
</evidence>
<comment type="similarity">
    <text evidence="1">Belongs to the outer membrane porin (Opr) (TC 1.B.25) family.</text>
</comment>
<dbReference type="GO" id="GO:0015288">
    <property type="term" value="F:porin activity"/>
    <property type="evidence" value="ECO:0007669"/>
    <property type="project" value="TreeGrafter"/>
</dbReference>
<dbReference type="GO" id="GO:0016020">
    <property type="term" value="C:membrane"/>
    <property type="evidence" value="ECO:0007669"/>
    <property type="project" value="InterPro"/>
</dbReference>
<organism evidence="5 6">
    <name type="scientific">Pseudomonas putida</name>
    <name type="common">Arthrobacter siderocapsulatus</name>
    <dbReference type="NCBI Taxonomy" id="303"/>
    <lineage>
        <taxon>Bacteria</taxon>
        <taxon>Pseudomonadati</taxon>
        <taxon>Pseudomonadota</taxon>
        <taxon>Gammaproteobacteria</taxon>
        <taxon>Pseudomonadales</taxon>
        <taxon>Pseudomonadaceae</taxon>
        <taxon>Pseudomonas</taxon>
    </lineage>
</organism>
<dbReference type="Pfam" id="PF03573">
    <property type="entry name" value="OprD"/>
    <property type="match status" value="1"/>
</dbReference>
<feature type="chain" id="PRO_5016310216" evidence="4">
    <location>
        <begin position="24"/>
        <end position="428"/>
    </location>
</feature>